<sequence>MPEIGEVARIVHYLKKHVVGKTIAAVKTQEDAIVYGKVGTSASAFQEAMTGKKVVDARQQGKYFWLEMESPPHPLIHFGMSGWIKFSNDDSAYYRPTKPEGSEWPPRFWKFVLQIKEDPDCEIAFVDARRLGRVRLVDAKGDEMRKTTPLKENGPDPVIDPEILTVEWLKRKLRSKRVPVKALLLDQANISGIGNWVGDEILYQARLHPEQYSNTFSDTQVKELHDAMVYVCNTAVDTLADAEKFPEDWLMRHRWDKGKKNGGKLPNGAKITFLKVGGRTSAVVPSVQKKTGAVAGDVSEDVNGGGESDEDVKSKKDSKRKGKAIKGEDEEEEEEKPKANSKRGRKKVEENGAVKDEEQEESPAPKRQRRAVNNETPKKGKQTAEEKVRTEEPLPSKENSLFRSVVKFYESKQYKKGLKAAEQILRKVPNHGDTQAMKALILNSQGQTEEAFALAKIALRNDMKSHVCWHVYGLLWRSQKNYEEAIKAYKMALRIEPDSQNILRDLALLQIQMRDYLGYIESRSTMLSARPQLRQNWTALAVAHHLAGHYKSAEHVLKTFENTLKSPVPKSDLEHSEAVLYKNTLIAESGETQRALEHLEDIMKDNLDRTAVLELKAKYLLELGKNAEAEKAYRALVGRNNEYRAYYDGLEKALGLDRSDPGSHEALMQIYDLYAGKSERLDAPRRIPLDFLKGETFKSAADKYLRRMLNKGVPSTFPNIKALYADADKKAIIEELALGYTSEKKMNGSASGEVNGQVSDRFEQSVLYFLAQHYNYRLSRDLEKAMGYADQLLEINPKSVDYNQLKARIWKHYGNTKKASETINHARELDEKDRYINTKCAKYQLRNNENEAALITMSKFTRNETVGGPLGDLHDMQCMWFLTEDGEAYLRQNNLGLALKRFTAIADIFEIWHDDQFDFHSFSLRKGQIRAYIDMVRWEDHLRDHPFFTRAAISAIKIYLMLADSPNLANATPTSKELKEMDPVERKKAQKKAKKEQLEKEKAEAEKKAAAAKKPTPTGADGEPKKEDPDPKGLKLIQTKEPLEASLKFLGPLLEFSPKNVEAQNLGFEVYFRKKKWVLALHCLHQAQTLDPENPKLHEQFVRMRLALNSSSDLQPKVSEVVKETFTFIPADGDLKTFNSEFEKKHAKSVSHLQSACNVRYLLDKNAKSQAEADVQKLLDLPTITMEQAIAGLSCLDEWSSDDKTKDTYRAAASKKWPEATMFQ</sequence>
<reference evidence="1" key="1">
    <citation type="journal article" date="2020" name="Stud. Mycol.">
        <title>101 Dothideomycetes genomes: a test case for predicting lifestyles and emergence of pathogens.</title>
        <authorList>
            <person name="Haridas S."/>
            <person name="Albert R."/>
            <person name="Binder M."/>
            <person name="Bloem J."/>
            <person name="Labutti K."/>
            <person name="Salamov A."/>
            <person name="Andreopoulos B."/>
            <person name="Baker S."/>
            <person name="Barry K."/>
            <person name="Bills G."/>
            <person name="Bluhm B."/>
            <person name="Cannon C."/>
            <person name="Castanera R."/>
            <person name="Culley D."/>
            <person name="Daum C."/>
            <person name="Ezra D."/>
            <person name="Gonzalez J."/>
            <person name="Henrissat B."/>
            <person name="Kuo A."/>
            <person name="Liang C."/>
            <person name="Lipzen A."/>
            <person name="Lutzoni F."/>
            <person name="Magnuson J."/>
            <person name="Mondo S."/>
            <person name="Nolan M."/>
            <person name="Ohm R."/>
            <person name="Pangilinan J."/>
            <person name="Park H.-J."/>
            <person name="Ramirez L."/>
            <person name="Alfaro M."/>
            <person name="Sun H."/>
            <person name="Tritt A."/>
            <person name="Yoshinaga Y."/>
            <person name="Zwiers L.-H."/>
            <person name="Turgeon B."/>
            <person name="Goodwin S."/>
            <person name="Spatafora J."/>
            <person name="Crous P."/>
            <person name="Grigoriev I."/>
        </authorList>
    </citation>
    <scope>NUCLEOTIDE SEQUENCE</scope>
    <source>
        <strain evidence="1">ATCC 200398</strain>
    </source>
</reference>
<keyword evidence="2" id="KW-1185">Reference proteome</keyword>
<organism evidence="1 2">
    <name type="scientific">Lindgomyces ingoldianus</name>
    <dbReference type="NCBI Taxonomy" id="673940"/>
    <lineage>
        <taxon>Eukaryota</taxon>
        <taxon>Fungi</taxon>
        <taxon>Dikarya</taxon>
        <taxon>Ascomycota</taxon>
        <taxon>Pezizomycotina</taxon>
        <taxon>Dothideomycetes</taxon>
        <taxon>Pleosporomycetidae</taxon>
        <taxon>Pleosporales</taxon>
        <taxon>Lindgomycetaceae</taxon>
        <taxon>Lindgomyces</taxon>
    </lineage>
</organism>
<evidence type="ECO:0000313" key="1">
    <source>
        <dbReference type="EMBL" id="KAF2472225.1"/>
    </source>
</evidence>
<proteinExistence type="predicted"/>
<accession>A0ACB6R0A0</accession>
<dbReference type="Proteomes" id="UP000799755">
    <property type="component" value="Unassembled WGS sequence"/>
</dbReference>
<protein>
    <submittedName>
        <fullName evidence="1">TPR-like protein</fullName>
    </submittedName>
</protein>
<dbReference type="EMBL" id="MU003503">
    <property type="protein sequence ID" value="KAF2472225.1"/>
    <property type="molecule type" value="Genomic_DNA"/>
</dbReference>
<comment type="caution">
    <text evidence="1">The sequence shown here is derived from an EMBL/GenBank/DDBJ whole genome shotgun (WGS) entry which is preliminary data.</text>
</comment>
<gene>
    <name evidence="1" type="ORF">BDR25DRAFT_333600</name>
</gene>
<evidence type="ECO:0000313" key="2">
    <source>
        <dbReference type="Proteomes" id="UP000799755"/>
    </source>
</evidence>
<name>A0ACB6R0A0_9PLEO</name>